<evidence type="ECO:0000259" key="3">
    <source>
        <dbReference type="Pfam" id="PF08450"/>
    </source>
</evidence>
<dbReference type="Proteomes" id="UP001501266">
    <property type="component" value="Unassembled WGS sequence"/>
</dbReference>
<evidence type="ECO:0000256" key="1">
    <source>
        <dbReference type="ARBA" id="ARBA00008853"/>
    </source>
</evidence>
<sequence>MDIAAPHDPAELHDPAGLLAPDARLERMATGAAWSEGPLWMPDERVLRWSDIHGDRILEVDEDGQMGEHRTGVEFTNGRALGLGGVVQCSHGRRAIELEVDGEVTVLVDRFEGARFNSPNDLAVHPDGSVWFTDPPYGIEKPEEGHPGEEEYGGRFVFRWRADDGIRAVVTDMARPNGIAFSPDLATLYVTDSAGDDETAEANTIRAYRLEGEGAATRAVDGRRVFAMDAGTPDGIAVDAEGRIWSSSADGVHVVTPAGERVAHIPVPETVANLCFGDDGWLWIAATSSVYRIRTATRGA</sequence>
<dbReference type="PANTHER" id="PTHR47572">
    <property type="entry name" value="LIPOPROTEIN-RELATED"/>
    <property type="match status" value="1"/>
</dbReference>
<keyword evidence="2" id="KW-0378">Hydrolase</keyword>
<reference evidence="4 5" key="1">
    <citation type="journal article" date="2019" name="Int. J. Syst. Evol. Microbiol.">
        <title>The Global Catalogue of Microorganisms (GCM) 10K type strain sequencing project: providing services to taxonomists for standard genome sequencing and annotation.</title>
        <authorList>
            <consortium name="The Broad Institute Genomics Platform"/>
            <consortium name="The Broad Institute Genome Sequencing Center for Infectious Disease"/>
            <person name="Wu L."/>
            <person name="Ma J."/>
        </authorList>
    </citation>
    <scope>NUCLEOTIDE SEQUENCE [LARGE SCALE GENOMIC DNA]</scope>
    <source>
        <strain evidence="4 5">JCM 12398</strain>
    </source>
</reference>
<proteinExistence type="inferred from homology"/>
<dbReference type="InterPro" id="IPR005511">
    <property type="entry name" value="SMP-30"/>
</dbReference>
<dbReference type="RefSeq" id="WP_343920836.1">
    <property type="nucleotide sequence ID" value="NZ_BAAAKK010000005.1"/>
</dbReference>
<accession>A0ABN1YYV6</accession>
<dbReference type="InterPro" id="IPR013658">
    <property type="entry name" value="SGL"/>
</dbReference>
<dbReference type="Gene3D" id="2.120.10.30">
    <property type="entry name" value="TolB, C-terminal domain"/>
    <property type="match status" value="1"/>
</dbReference>
<dbReference type="Pfam" id="PF08450">
    <property type="entry name" value="SGL"/>
    <property type="match status" value="1"/>
</dbReference>
<evidence type="ECO:0000313" key="4">
    <source>
        <dbReference type="EMBL" id="GAA1425621.1"/>
    </source>
</evidence>
<feature type="domain" description="SMP-30/Gluconolactonase/LRE-like region" evidence="3">
    <location>
        <begin position="34"/>
        <end position="284"/>
    </location>
</feature>
<comment type="similarity">
    <text evidence="1">Belongs to the SMP-30/CGR1 family.</text>
</comment>
<comment type="caution">
    <text evidence="4">The sequence shown here is derived from an EMBL/GenBank/DDBJ whole genome shotgun (WGS) entry which is preliminary data.</text>
</comment>
<dbReference type="PRINTS" id="PR01790">
    <property type="entry name" value="SMP30FAMILY"/>
</dbReference>
<organism evidence="4 5">
    <name type="scientific">Agrococcus citreus</name>
    <dbReference type="NCBI Taxonomy" id="84643"/>
    <lineage>
        <taxon>Bacteria</taxon>
        <taxon>Bacillati</taxon>
        <taxon>Actinomycetota</taxon>
        <taxon>Actinomycetes</taxon>
        <taxon>Micrococcales</taxon>
        <taxon>Microbacteriaceae</taxon>
        <taxon>Agrococcus</taxon>
    </lineage>
</organism>
<name>A0ABN1YYV6_9MICO</name>
<dbReference type="InterPro" id="IPR051262">
    <property type="entry name" value="SMP-30/CGR1_Lactonase"/>
</dbReference>
<evidence type="ECO:0000256" key="2">
    <source>
        <dbReference type="ARBA" id="ARBA00022801"/>
    </source>
</evidence>
<evidence type="ECO:0000313" key="5">
    <source>
        <dbReference type="Proteomes" id="UP001501266"/>
    </source>
</evidence>
<dbReference type="EMBL" id="BAAAKK010000005">
    <property type="protein sequence ID" value="GAA1425621.1"/>
    <property type="molecule type" value="Genomic_DNA"/>
</dbReference>
<protein>
    <submittedName>
        <fullName evidence="4">SMP-30/gluconolactonase/LRE family protein</fullName>
    </submittedName>
</protein>
<dbReference type="PANTHER" id="PTHR47572:SF4">
    <property type="entry name" value="LACTONASE DRP35"/>
    <property type="match status" value="1"/>
</dbReference>
<keyword evidence="5" id="KW-1185">Reference proteome</keyword>
<dbReference type="SUPFAM" id="SSF63829">
    <property type="entry name" value="Calcium-dependent phosphotriesterase"/>
    <property type="match status" value="1"/>
</dbReference>
<gene>
    <name evidence="4" type="ORF">GCM10009640_24630</name>
</gene>
<dbReference type="InterPro" id="IPR011042">
    <property type="entry name" value="6-blade_b-propeller_TolB-like"/>
</dbReference>